<evidence type="ECO:0000313" key="4">
    <source>
        <dbReference type="Proteomes" id="UP000016648"/>
    </source>
</evidence>
<evidence type="ECO:0000313" key="3">
    <source>
        <dbReference type="EMBL" id="ERK39740.1"/>
    </source>
</evidence>
<proteinExistence type="predicted"/>
<dbReference type="Proteomes" id="UP000016648">
    <property type="component" value="Unassembled WGS sequence"/>
</dbReference>
<evidence type="ECO:0000256" key="2">
    <source>
        <dbReference type="SAM" id="SignalP"/>
    </source>
</evidence>
<dbReference type="InterPro" id="IPR004564">
    <property type="entry name" value="OM_lipoprot_carrier_LolA-like"/>
</dbReference>
<protein>
    <submittedName>
        <fullName evidence="3">Outer membrane lipoprotein carrier protein LolA</fullName>
    </submittedName>
</protein>
<keyword evidence="4" id="KW-1185">Reference proteome</keyword>
<dbReference type="CDD" id="cd16325">
    <property type="entry name" value="LolA"/>
    <property type="match status" value="1"/>
</dbReference>
<dbReference type="InterPro" id="IPR029046">
    <property type="entry name" value="LolA/LolB/LppX"/>
</dbReference>
<dbReference type="Gene3D" id="2.50.20.10">
    <property type="entry name" value="Lipoprotein localisation LolA/LolB/LppX"/>
    <property type="match status" value="1"/>
</dbReference>
<dbReference type="AlphaFoldDB" id="U2NNU6"/>
<keyword evidence="3" id="KW-0449">Lipoprotein</keyword>
<dbReference type="SUPFAM" id="SSF89392">
    <property type="entry name" value="Prokaryotic lipoproteins and lipoprotein localization factors"/>
    <property type="match status" value="1"/>
</dbReference>
<evidence type="ECO:0000256" key="1">
    <source>
        <dbReference type="ARBA" id="ARBA00022729"/>
    </source>
</evidence>
<keyword evidence="1 2" id="KW-0732">Signal</keyword>
<dbReference type="Pfam" id="PF16584">
    <property type="entry name" value="LolA_2"/>
    <property type="match status" value="1"/>
</dbReference>
<accession>U2NNU6</accession>
<dbReference type="RefSeq" id="WP_021589305.1">
    <property type="nucleotide sequence ID" value="NZ_AWEY01000009.1"/>
</dbReference>
<feature type="chain" id="PRO_5004632119" evidence="2">
    <location>
        <begin position="25"/>
        <end position="201"/>
    </location>
</feature>
<organism evidence="3 4">
    <name type="scientific">Segatella baroniae F0067</name>
    <dbReference type="NCBI Taxonomy" id="1115809"/>
    <lineage>
        <taxon>Bacteria</taxon>
        <taxon>Pseudomonadati</taxon>
        <taxon>Bacteroidota</taxon>
        <taxon>Bacteroidia</taxon>
        <taxon>Bacteroidales</taxon>
        <taxon>Prevotellaceae</taxon>
        <taxon>Segatella</taxon>
    </lineage>
</organism>
<dbReference type="EMBL" id="AWEY01000009">
    <property type="protein sequence ID" value="ERK39740.1"/>
    <property type="molecule type" value="Genomic_DNA"/>
</dbReference>
<dbReference type="PATRIC" id="fig|1115809.3.peg.931"/>
<gene>
    <name evidence="3" type="ORF">HMPREF9135_2235</name>
</gene>
<comment type="caution">
    <text evidence="3">The sequence shown here is derived from an EMBL/GenBank/DDBJ whole genome shotgun (WGS) entry which is preliminary data.</text>
</comment>
<sequence>MKTIDRFLVIVSFLAIHVSLNAQTARQVLDKTADVITSKGGATARFSISGSKIKSEGSISLKGNKFYASTPQAAIWFNGKTQWSYMKSSNEVNISTPNEAKQAQMNPYKFLTLYRNGYQLSIQRTKKSYLVHLMAQDKKRGIQELYITINRTSYKPSLVKFRQGASWTSIIVSQVSTQKLADSIFEFPSKDYPKAEIIDLR</sequence>
<name>U2NNU6_9BACT</name>
<reference evidence="3 4" key="1">
    <citation type="submission" date="2013-08" db="EMBL/GenBank/DDBJ databases">
        <authorList>
            <person name="Durkin A.S."/>
            <person name="Haft D.R."/>
            <person name="McCorrison J."/>
            <person name="Torralba M."/>
            <person name="Gillis M."/>
            <person name="Haft D.H."/>
            <person name="Methe B."/>
            <person name="Sutton G."/>
            <person name="Nelson K.E."/>
        </authorList>
    </citation>
    <scope>NUCLEOTIDE SEQUENCE [LARGE SCALE GENOMIC DNA]</scope>
    <source>
        <strain evidence="3 4">F0067</strain>
    </source>
</reference>
<feature type="signal peptide" evidence="2">
    <location>
        <begin position="1"/>
        <end position="24"/>
    </location>
</feature>